<proteinExistence type="predicted"/>
<keyword evidence="3" id="KW-1185">Reference proteome</keyword>
<evidence type="ECO:0000256" key="1">
    <source>
        <dbReference type="SAM" id="MobiDB-lite"/>
    </source>
</evidence>
<sequence length="136" mass="15392">MTSHIMMRDFEDTMAGKDRGESGLVKEEKINEEKQKDECVKGGQVRPNGQGYLAAKMTTHQQTLDRYKQTDGHWQSRGHIGGDEGYREDKTEGEAERGGETERCGGQFDQTRALKTTDLGLENSLVTSWFLFIPFD</sequence>
<accession>A0AAV4I9Q7</accession>
<feature type="region of interest" description="Disordered" evidence="1">
    <location>
        <begin position="1"/>
        <end position="50"/>
    </location>
</feature>
<reference evidence="2 3" key="1">
    <citation type="journal article" date="2021" name="Elife">
        <title>Chloroplast acquisition without the gene transfer in kleptoplastic sea slugs, Plakobranchus ocellatus.</title>
        <authorList>
            <person name="Maeda T."/>
            <person name="Takahashi S."/>
            <person name="Yoshida T."/>
            <person name="Shimamura S."/>
            <person name="Takaki Y."/>
            <person name="Nagai Y."/>
            <person name="Toyoda A."/>
            <person name="Suzuki Y."/>
            <person name="Arimoto A."/>
            <person name="Ishii H."/>
            <person name="Satoh N."/>
            <person name="Nishiyama T."/>
            <person name="Hasebe M."/>
            <person name="Maruyama T."/>
            <person name="Minagawa J."/>
            <person name="Obokata J."/>
            <person name="Shigenobu S."/>
        </authorList>
    </citation>
    <scope>NUCLEOTIDE SEQUENCE [LARGE SCALE GENOMIC DNA]</scope>
</reference>
<evidence type="ECO:0000313" key="2">
    <source>
        <dbReference type="EMBL" id="GFS05406.1"/>
    </source>
</evidence>
<dbReference type="EMBL" id="BMAT01002358">
    <property type="protein sequence ID" value="GFS05406.1"/>
    <property type="molecule type" value="Genomic_DNA"/>
</dbReference>
<dbReference type="Proteomes" id="UP000762676">
    <property type="component" value="Unassembled WGS sequence"/>
</dbReference>
<gene>
    <name evidence="2" type="ORF">ElyMa_001199300</name>
</gene>
<comment type="caution">
    <text evidence="2">The sequence shown here is derived from an EMBL/GenBank/DDBJ whole genome shotgun (WGS) entry which is preliminary data.</text>
</comment>
<evidence type="ECO:0000313" key="3">
    <source>
        <dbReference type="Proteomes" id="UP000762676"/>
    </source>
</evidence>
<feature type="region of interest" description="Disordered" evidence="1">
    <location>
        <begin position="68"/>
        <end position="105"/>
    </location>
</feature>
<feature type="compositionally biased region" description="Basic and acidic residues" evidence="1">
    <location>
        <begin position="80"/>
        <end position="103"/>
    </location>
</feature>
<feature type="compositionally biased region" description="Basic and acidic residues" evidence="1">
    <location>
        <begin position="1"/>
        <end position="40"/>
    </location>
</feature>
<organism evidence="2 3">
    <name type="scientific">Elysia marginata</name>
    <dbReference type="NCBI Taxonomy" id="1093978"/>
    <lineage>
        <taxon>Eukaryota</taxon>
        <taxon>Metazoa</taxon>
        <taxon>Spiralia</taxon>
        <taxon>Lophotrochozoa</taxon>
        <taxon>Mollusca</taxon>
        <taxon>Gastropoda</taxon>
        <taxon>Heterobranchia</taxon>
        <taxon>Euthyneura</taxon>
        <taxon>Panpulmonata</taxon>
        <taxon>Sacoglossa</taxon>
        <taxon>Placobranchoidea</taxon>
        <taxon>Plakobranchidae</taxon>
        <taxon>Elysia</taxon>
    </lineage>
</organism>
<protein>
    <submittedName>
        <fullName evidence="2">Uncharacterized protein</fullName>
    </submittedName>
</protein>
<dbReference type="AlphaFoldDB" id="A0AAV4I9Q7"/>
<name>A0AAV4I9Q7_9GAST</name>